<accession>A0ABR6EMX6</accession>
<gene>
    <name evidence="1" type="ORF">GL263_24470</name>
</gene>
<name>A0ABR6EMX6_9ACTN</name>
<organism evidence="1 2">
    <name type="scientific">Streptomyces durbertensis</name>
    <dbReference type="NCBI Taxonomy" id="2448886"/>
    <lineage>
        <taxon>Bacteria</taxon>
        <taxon>Bacillati</taxon>
        <taxon>Actinomycetota</taxon>
        <taxon>Actinomycetes</taxon>
        <taxon>Kitasatosporales</taxon>
        <taxon>Streptomycetaceae</taxon>
        <taxon>Streptomyces</taxon>
    </lineage>
</organism>
<evidence type="ECO:0000313" key="2">
    <source>
        <dbReference type="Proteomes" id="UP000766698"/>
    </source>
</evidence>
<evidence type="ECO:0000313" key="1">
    <source>
        <dbReference type="EMBL" id="MBB1246681.1"/>
    </source>
</evidence>
<dbReference type="RefSeq" id="WP_182857919.1">
    <property type="nucleotide sequence ID" value="NZ_WMLF01000570.1"/>
</dbReference>
<dbReference type="Proteomes" id="UP000766698">
    <property type="component" value="Unassembled WGS sequence"/>
</dbReference>
<sequence>MAVQRHGVAASQSTESSWYTSNNIRYTSTANKQVRVKLSDTGKLGVKLRTRNVNTGGVSSARYYPPVDEWQNMGKYKKKNTPFRLQFTCVNERKKDKPDTDFSGSLDY</sequence>
<proteinExistence type="predicted"/>
<protein>
    <submittedName>
        <fullName evidence="1">Uncharacterized protein</fullName>
    </submittedName>
</protein>
<reference evidence="2" key="1">
    <citation type="journal article" date="2020" name="Syst. Appl. Microbiol.">
        <title>Streptomyces alkaliterrae sp. nov., isolated from an alkaline soil, and emended descriptions of Streptomyces alkaliphilus, Streptomyces calidiresistens and Streptomyces durbertensis.</title>
        <authorList>
            <person name="Swiecimska M."/>
            <person name="Golinska P."/>
            <person name="Nouioui I."/>
            <person name="Wypij M."/>
            <person name="Rai M."/>
            <person name="Sangal V."/>
            <person name="Goodfellow M."/>
        </authorList>
    </citation>
    <scope>NUCLEOTIDE SEQUENCE [LARGE SCALE GENOMIC DNA]</scope>
    <source>
        <strain evidence="2">DSM 104538</strain>
    </source>
</reference>
<keyword evidence="2" id="KW-1185">Reference proteome</keyword>
<comment type="caution">
    <text evidence="1">The sequence shown here is derived from an EMBL/GenBank/DDBJ whole genome shotgun (WGS) entry which is preliminary data.</text>
</comment>
<dbReference type="EMBL" id="WMLF01000570">
    <property type="protein sequence ID" value="MBB1246681.1"/>
    <property type="molecule type" value="Genomic_DNA"/>
</dbReference>